<dbReference type="RefSeq" id="WP_338752348.1">
    <property type="nucleotide sequence ID" value="NZ_CP147404.1"/>
</dbReference>
<keyword evidence="1" id="KW-0378">Hydrolase</keyword>
<keyword evidence="2" id="KW-1185">Reference proteome</keyword>
<dbReference type="InterPro" id="IPR029062">
    <property type="entry name" value="Class_I_gatase-like"/>
</dbReference>
<accession>A0ABZ2N5Y3</accession>
<gene>
    <name evidence="1" type="ORF">WDJ61_18215</name>
</gene>
<dbReference type="PANTHER" id="PTHR43235">
    <property type="entry name" value="GLUTAMINE AMIDOTRANSFERASE PB2B2.05-RELATED"/>
    <property type="match status" value="1"/>
</dbReference>
<evidence type="ECO:0000313" key="1">
    <source>
        <dbReference type="EMBL" id="WXB93128.1"/>
    </source>
</evidence>
<dbReference type="SUPFAM" id="SSF52317">
    <property type="entry name" value="Class I glutamine amidotransferase-like"/>
    <property type="match status" value="1"/>
</dbReference>
<dbReference type="Gene3D" id="3.40.50.880">
    <property type="match status" value="1"/>
</dbReference>
<proteinExistence type="predicted"/>
<dbReference type="PROSITE" id="PS51273">
    <property type="entry name" value="GATASE_TYPE_1"/>
    <property type="match status" value="1"/>
</dbReference>
<dbReference type="EMBL" id="CP147404">
    <property type="protein sequence ID" value="WXB93128.1"/>
    <property type="molecule type" value="Genomic_DNA"/>
</dbReference>
<organism evidence="1 2">
    <name type="scientific">Bacillus kandeliae</name>
    <dbReference type="NCBI Taxonomy" id="3129297"/>
    <lineage>
        <taxon>Bacteria</taxon>
        <taxon>Bacillati</taxon>
        <taxon>Bacillota</taxon>
        <taxon>Bacilli</taxon>
        <taxon>Bacillales</taxon>
        <taxon>Bacillaceae</taxon>
        <taxon>Bacillus</taxon>
    </lineage>
</organism>
<evidence type="ECO:0000313" key="2">
    <source>
        <dbReference type="Proteomes" id="UP001387364"/>
    </source>
</evidence>
<dbReference type="Pfam" id="PF07722">
    <property type="entry name" value="Peptidase_C26"/>
    <property type="match status" value="1"/>
</dbReference>
<protein>
    <submittedName>
        <fullName evidence="1">Gamma-glutamyl-gamma-aminobutyrate hydrolase family protein</fullName>
    </submittedName>
</protein>
<dbReference type="GO" id="GO:0016787">
    <property type="term" value="F:hydrolase activity"/>
    <property type="evidence" value="ECO:0007669"/>
    <property type="project" value="UniProtKB-KW"/>
</dbReference>
<dbReference type="CDD" id="cd01745">
    <property type="entry name" value="GATase1_2"/>
    <property type="match status" value="1"/>
</dbReference>
<dbReference type="PANTHER" id="PTHR43235:SF1">
    <property type="entry name" value="GLUTAMINE AMIDOTRANSFERASE PB2B2.05-RELATED"/>
    <property type="match status" value="1"/>
</dbReference>
<sequence length="288" mass="32028">MKPLIGVTSSYIYSYMPKLDKGGKNEQSQYEALKSTYVGSCLFGLNDVPFNMSLSTDTQAIEQAGGIPIIIPQTEDEDSMRSILSRLDGIMFVGGNDIHPEFYGEEVNYNKGLFGTLDNLNTEDASVFAKTVIERDRMEIALMKLALEKTNLPILGICRGSQIMNVALGGSLYQDLEKCYEGEELLGHVSLEKWASHVHDIIIEDGSLVHKIFDEKQINVNSIHHQAIRHLGDGLKVTAKAADGIVEAIEYDDASRFVLGVQWHPEMLLKSDETHRKVFDAFIEASKS</sequence>
<dbReference type="Proteomes" id="UP001387364">
    <property type="component" value="Chromosome"/>
</dbReference>
<name>A0ABZ2N5Y3_9BACI</name>
<dbReference type="InterPro" id="IPR011697">
    <property type="entry name" value="Peptidase_C26"/>
</dbReference>
<dbReference type="InterPro" id="IPR044668">
    <property type="entry name" value="PuuD-like"/>
</dbReference>
<reference evidence="1 2" key="1">
    <citation type="submission" date="2024-02" db="EMBL/GenBank/DDBJ databases">
        <title>Seven novel Bacillus-like species.</title>
        <authorList>
            <person name="Liu G."/>
        </authorList>
    </citation>
    <scope>NUCLEOTIDE SEQUENCE [LARGE SCALE GENOMIC DNA]</scope>
    <source>
        <strain evidence="1 2">FJAT-52991</strain>
    </source>
</reference>